<dbReference type="Pfam" id="PF22632">
    <property type="entry name" value="BphC_D1"/>
    <property type="match status" value="1"/>
</dbReference>
<evidence type="ECO:0000313" key="2">
    <source>
        <dbReference type="EMBL" id="SUZ78369.1"/>
    </source>
</evidence>
<evidence type="ECO:0000259" key="1">
    <source>
        <dbReference type="PROSITE" id="PS51819"/>
    </source>
</evidence>
<dbReference type="CDD" id="cd07252">
    <property type="entry name" value="BphC1-RGP6_N_like"/>
    <property type="match status" value="1"/>
</dbReference>
<dbReference type="PROSITE" id="PS51819">
    <property type="entry name" value="VOC"/>
    <property type="match status" value="2"/>
</dbReference>
<accession>A0A381QIY2</accession>
<dbReference type="InterPro" id="IPR037523">
    <property type="entry name" value="VOC_core"/>
</dbReference>
<dbReference type="InterPro" id="IPR004360">
    <property type="entry name" value="Glyas_Fos-R_dOase_dom"/>
</dbReference>
<gene>
    <name evidence="2" type="ORF">METZ01_LOCUS31223</name>
</gene>
<dbReference type="EMBL" id="UINC01001350">
    <property type="protein sequence ID" value="SUZ78369.1"/>
    <property type="molecule type" value="Genomic_DNA"/>
</dbReference>
<organism evidence="2">
    <name type="scientific">marine metagenome</name>
    <dbReference type="NCBI Taxonomy" id="408172"/>
    <lineage>
        <taxon>unclassified sequences</taxon>
        <taxon>metagenomes</taxon>
        <taxon>ecological metagenomes</taxon>
    </lineage>
</organism>
<reference evidence="2" key="1">
    <citation type="submission" date="2018-05" db="EMBL/GenBank/DDBJ databases">
        <authorList>
            <person name="Lanie J.A."/>
            <person name="Ng W.-L."/>
            <person name="Kazmierczak K.M."/>
            <person name="Andrzejewski T.M."/>
            <person name="Davidsen T.M."/>
            <person name="Wayne K.J."/>
            <person name="Tettelin H."/>
            <person name="Glass J.I."/>
            <person name="Rusch D."/>
            <person name="Podicherti R."/>
            <person name="Tsui H.-C.T."/>
            <person name="Winkler M.E."/>
        </authorList>
    </citation>
    <scope>NUCLEOTIDE SEQUENCE</scope>
</reference>
<dbReference type="Gene3D" id="3.10.180.10">
    <property type="entry name" value="2,3-Dihydroxybiphenyl 1,2-Dioxygenase, domain 1"/>
    <property type="match status" value="2"/>
</dbReference>
<protein>
    <recommendedName>
        <fullName evidence="1">VOC domain-containing protein</fullName>
    </recommendedName>
</protein>
<dbReference type="AlphaFoldDB" id="A0A381QIY2"/>
<dbReference type="SUPFAM" id="SSF54593">
    <property type="entry name" value="Glyoxalase/Bleomycin resistance protein/Dihydroxybiphenyl dioxygenase"/>
    <property type="match status" value="1"/>
</dbReference>
<name>A0A381QIY2_9ZZZZ</name>
<sequence length="303" mass="33952">MLGKVERLGYVGVGASDLAAWEDYATNLLGVAVQEKQDDGTLLLRHDKHHYRLAVHPDPVDDLLYIGWQVADDEALAAFRAHLEQENVSFTVGDSDKVEARRVGELIELKDPNGVCLEVFHSPLIDYVAPFQSSRPIKGFLTGEFGLGHMVIGVDDFVESKKFYREVLGMRVSDYIKVARNNKELEIVFLHCNGRHHSIGFGNGAGGLKRLGHIMLEVNNMDDVGSTYDICLKRGIECTTLGRHPNDRMISFYMASPSGWQFEYGYGARCVSDEEAVERFTTISEWGHLRNDGLRYGDARKKG</sequence>
<dbReference type="CDD" id="cd07237">
    <property type="entry name" value="BphC1-RGP6_C_like"/>
    <property type="match status" value="1"/>
</dbReference>
<dbReference type="Pfam" id="PF00903">
    <property type="entry name" value="Glyoxalase"/>
    <property type="match status" value="1"/>
</dbReference>
<proteinExistence type="predicted"/>
<feature type="domain" description="VOC" evidence="1">
    <location>
        <begin position="146"/>
        <end position="267"/>
    </location>
</feature>
<feature type="domain" description="VOC" evidence="1">
    <location>
        <begin position="7"/>
        <end position="122"/>
    </location>
</feature>
<dbReference type="InterPro" id="IPR029068">
    <property type="entry name" value="Glyas_Bleomycin-R_OHBP_Dase"/>
</dbReference>